<dbReference type="AlphaFoldDB" id="A0A1X7GIN7"/>
<feature type="binding site" evidence="1">
    <location>
        <position position="258"/>
    </location>
    <ligand>
        <name>Mg(2+)</name>
        <dbReference type="ChEBI" id="CHEBI:18420"/>
        <label>1</label>
    </ligand>
</feature>
<dbReference type="GO" id="GO:0046872">
    <property type="term" value="F:metal ion binding"/>
    <property type="evidence" value="ECO:0007669"/>
    <property type="project" value="UniProtKB-KW"/>
</dbReference>
<name>A0A1X7GIN7_9PROT</name>
<feature type="binding site" evidence="1">
    <location>
        <position position="76"/>
    </location>
    <ligand>
        <name>Mg(2+)</name>
        <dbReference type="ChEBI" id="CHEBI:18420"/>
        <label>1</label>
    </ligand>
</feature>
<evidence type="ECO:0000313" key="2">
    <source>
        <dbReference type="EMBL" id="SMF70386.1"/>
    </source>
</evidence>
<accession>A0A1X7GIN7</accession>
<dbReference type="OrthoDB" id="9806482at2"/>
<feature type="binding site" evidence="1">
    <location>
        <position position="260"/>
    </location>
    <ligand>
        <name>Mg(2+)</name>
        <dbReference type="ChEBI" id="CHEBI:18420"/>
        <label>1</label>
    </ligand>
</feature>
<dbReference type="STRING" id="286727.SAMN02982917_3911"/>
<dbReference type="InterPro" id="IPR013479">
    <property type="entry name" value="ADP-ribosyl_diN_reduct_hydro"/>
</dbReference>
<organism evidence="2 3">
    <name type="scientific">Azospirillum oryzae</name>
    <dbReference type="NCBI Taxonomy" id="286727"/>
    <lineage>
        <taxon>Bacteria</taxon>
        <taxon>Pseudomonadati</taxon>
        <taxon>Pseudomonadota</taxon>
        <taxon>Alphaproteobacteria</taxon>
        <taxon>Rhodospirillales</taxon>
        <taxon>Azospirillaceae</taxon>
        <taxon>Azospirillum</taxon>
    </lineage>
</organism>
<dbReference type="PANTHER" id="PTHR16222:SF12">
    <property type="entry name" value="ADP-RIBOSYLGLYCOHYDROLASE-RELATED"/>
    <property type="match status" value="1"/>
</dbReference>
<dbReference type="EMBL" id="FXAK01000007">
    <property type="protein sequence ID" value="SMF70386.1"/>
    <property type="molecule type" value="Genomic_DNA"/>
</dbReference>
<dbReference type="NCBIfam" id="TIGR02662">
    <property type="entry name" value="dinitro_DRAG"/>
    <property type="match status" value="1"/>
</dbReference>
<dbReference type="InterPro" id="IPR005502">
    <property type="entry name" value="Ribosyl_crysJ1"/>
</dbReference>
<sequence>MTDPTTLTPEIRSPEIRSPEIRSRALGAYLGLACGDALGATVEFLTKGEIAHQYGVHKHIKGGGWLKLAAGQVTDDTEMSLHLGRAILSGPEWEARRAAEEFAVWLKSVPVDVGDTTRRGIRRFIMHGTLEEPESEYHAGNGAAMRNLPVALATLGDDAAFERWSVEQSHITHCNQLSDSAVIALGRMVRRLVLGGGIVAVREEANALIAKHRQFKFEPYRGLSTAFIVDTVQTVFHYYFQTDSVESCVVETVNQGGDADTTGAIAGMLAGATYGVESIPSRWLRKLDRKVYDEICQQTDALLARAPLFRET</sequence>
<evidence type="ECO:0000256" key="1">
    <source>
        <dbReference type="PIRSR" id="PIRSR605502-1"/>
    </source>
</evidence>
<comment type="cofactor">
    <cofactor evidence="1">
        <name>Mg(2+)</name>
        <dbReference type="ChEBI" id="CHEBI:18420"/>
    </cofactor>
    <text evidence="1">Binds 2 magnesium ions per subunit.</text>
</comment>
<dbReference type="InterPro" id="IPR050792">
    <property type="entry name" value="ADP-ribosylglycohydrolase"/>
</dbReference>
<dbReference type="GO" id="GO:0016787">
    <property type="term" value="F:hydrolase activity"/>
    <property type="evidence" value="ECO:0007669"/>
    <property type="project" value="UniProtKB-KW"/>
</dbReference>
<keyword evidence="2" id="KW-0378">Hydrolase</keyword>
<gene>
    <name evidence="2" type="ORF">SAMN02982917_3911</name>
</gene>
<dbReference type="Proteomes" id="UP000192936">
    <property type="component" value="Unassembled WGS sequence"/>
</dbReference>
<proteinExistence type="predicted"/>
<protein>
    <submittedName>
        <fullName evidence="2">ADP-ribosyl-[dinitrogen reductase] hydrolase</fullName>
    </submittedName>
</protein>
<feature type="binding site" evidence="1">
    <location>
        <position position="75"/>
    </location>
    <ligand>
        <name>Mg(2+)</name>
        <dbReference type="ChEBI" id="CHEBI:18420"/>
        <label>1</label>
    </ligand>
</feature>
<reference evidence="2 3" key="1">
    <citation type="submission" date="2017-04" db="EMBL/GenBank/DDBJ databases">
        <authorList>
            <person name="Afonso C.L."/>
            <person name="Miller P.J."/>
            <person name="Scott M.A."/>
            <person name="Spackman E."/>
            <person name="Goraichik I."/>
            <person name="Dimitrov K.M."/>
            <person name="Suarez D.L."/>
            <person name="Swayne D.E."/>
        </authorList>
    </citation>
    <scope>NUCLEOTIDE SEQUENCE [LARGE SCALE GENOMIC DNA]</scope>
    <source>
        <strain evidence="2 3">A2P</strain>
    </source>
</reference>
<dbReference type="Pfam" id="PF03747">
    <property type="entry name" value="ADP_ribosyl_GH"/>
    <property type="match status" value="1"/>
</dbReference>
<evidence type="ECO:0000313" key="3">
    <source>
        <dbReference type="Proteomes" id="UP000192936"/>
    </source>
</evidence>
<dbReference type="InterPro" id="IPR036705">
    <property type="entry name" value="Ribosyl_crysJ1_sf"/>
</dbReference>
<dbReference type="PANTHER" id="PTHR16222">
    <property type="entry name" value="ADP-RIBOSYLGLYCOHYDROLASE"/>
    <property type="match status" value="1"/>
</dbReference>
<keyword evidence="1" id="KW-0479">Metal-binding</keyword>
<feature type="binding site" evidence="1">
    <location>
        <position position="261"/>
    </location>
    <ligand>
        <name>Mg(2+)</name>
        <dbReference type="ChEBI" id="CHEBI:18420"/>
        <label>1</label>
    </ligand>
</feature>
<dbReference type="Gene3D" id="1.10.4080.10">
    <property type="entry name" value="ADP-ribosylation/Crystallin J1"/>
    <property type="match status" value="1"/>
</dbReference>
<keyword evidence="1" id="KW-0460">Magnesium</keyword>
<feature type="binding site" evidence="1">
    <location>
        <position position="74"/>
    </location>
    <ligand>
        <name>Mg(2+)</name>
        <dbReference type="ChEBI" id="CHEBI:18420"/>
        <label>1</label>
    </ligand>
</feature>
<dbReference type="SUPFAM" id="SSF101478">
    <property type="entry name" value="ADP-ribosylglycohydrolase"/>
    <property type="match status" value="1"/>
</dbReference>